<keyword evidence="1" id="KW-0472">Membrane</keyword>
<reference evidence="2 3" key="1">
    <citation type="submission" date="2015-04" db="EMBL/GenBank/DDBJ databases">
        <title>Lasius niger genome sequencing.</title>
        <authorList>
            <person name="Konorov E.A."/>
            <person name="Nikitin M.A."/>
            <person name="Kirill M.V."/>
            <person name="Chang P."/>
        </authorList>
    </citation>
    <scope>NUCLEOTIDE SEQUENCE [LARGE SCALE GENOMIC DNA]</scope>
    <source>
        <tissue evidence="2">Whole</tissue>
    </source>
</reference>
<evidence type="ECO:0000313" key="2">
    <source>
        <dbReference type="EMBL" id="KMQ82943.1"/>
    </source>
</evidence>
<accession>A0A0J7JXN7</accession>
<feature type="transmembrane region" description="Helical" evidence="1">
    <location>
        <begin position="6"/>
        <end position="25"/>
    </location>
</feature>
<keyword evidence="1 2" id="KW-0812">Transmembrane</keyword>
<evidence type="ECO:0000313" key="3">
    <source>
        <dbReference type="Proteomes" id="UP000036403"/>
    </source>
</evidence>
<organism evidence="2 3">
    <name type="scientific">Lasius niger</name>
    <name type="common">Black garden ant</name>
    <dbReference type="NCBI Taxonomy" id="67767"/>
    <lineage>
        <taxon>Eukaryota</taxon>
        <taxon>Metazoa</taxon>
        <taxon>Ecdysozoa</taxon>
        <taxon>Arthropoda</taxon>
        <taxon>Hexapoda</taxon>
        <taxon>Insecta</taxon>
        <taxon>Pterygota</taxon>
        <taxon>Neoptera</taxon>
        <taxon>Endopterygota</taxon>
        <taxon>Hymenoptera</taxon>
        <taxon>Apocrita</taxon>
        <taxon>Aculeata</taxon>
        <taxon>Formicoidea</taxon>
        <taxon>Formicidae</taxon>
        <taxon>Formicinae</taxon>
        <taxon>Lasius</taxon>
        <taxon>Lasius</taxon>
    </lineage>
</organism>
<comment type="caution">
    <text evidence="2">The sequence shown here is derived from an EMBL/GenBank/DDBJ whole genome shotgun (WGS) entry which is preliminary data.</text>
</comment>
<dbReference type="AlphaFoldDB" id="A0A0J7JXN7"/>
<protein>
    <submittedName>
        <fullName evidence="2">Transmembrane protein</fullName>
    </submittedName>
</protein>
<keyword evidence="3" id="KW-1185">Reference proteome</keyword>
<name>A0A0J7JXN7_LASNI</name>
<gene>
    <name evidence="2" type="ORF">RF55_21407</name>
</gene>
<keyword evidence="1" id="KW-1133">Transmembrane helix</keyword>
<proteinExistence type="predicted"/>
<sequence>MKYKKILSIIIILFTILITAGLLTIKPLRVAFPSLLPGITCPTATLCTDDVAKLVDAQKLYLTGYAHASNAVGPFIGSPRVVFCSAAACAEMFGMGKRAAAAIGDLGLIVAPRGWTAFYLTHEMIHYRQAESFGNLAMLTKPSWLIEGMAYSMSGDPRSLGAPFEEWRTQFDMWQATLGNQSILQAAKNIK</sequence>
<dbReference type="EMBL" id="LBMM01022155">
    <property type="protein sequence ID" value="KMQ82943.1"/>
    <property type="molecule type" value="Genomic_DNA"/>
</dbReference>
<dbReference type="Proteomes" id="UP000036403">
    <property type="component" value="Unassembled WGS sequence"/>
</dbReference>
<evidence type="ECO:0000256" key="1">
    <source>
        <dbReference type="SAM" id="Phobius"/>
    </source>
</evidence>
<dbReference type="PaxDb" id="67767-A0A0J7JXN7"/>